<dbReference type="EMBL" id="LASV01000101">
    <property type="protein sequence ID" value="KKA23426.1"/>
    <property type="molecule type" value="Genomic_DNA"/>
</dbReference>
<proteinExistence type="predicted"/>
<reference evidence="1 2" key="1">
    <citation type="submission" date="2015-04" db="EMBL/GenBank/DDBJ databases">
        <authorList>
            <person name="Heijne W.H."/>
            <person name="Fedorova N.D."/>
            <person name="Nierman W.C."/>
            <person name="Vollebregt A.W."/>
            <person name="Zhao Z."/>
            <person name="Wu L."/>
            <person name="Kumar M."/>
            <person name="Stam H."/>
            <person name="van den Berg M.A."/>
            <person name="Pel H.J."/>
        </authorList>
    </citation>
    <scope>NUCLEOTIDE SEQUENCE [LARGE SCALE GENOMIC DNA]</scope>
    <source>
        <strain evidence="1 2">CBS 393.64</strain>
    </source>
</reference>
<protein>
    <submittedName>
        <fullName evidence="1">Uncharacterized protein</fullName>
    </submittedName>
</protein>
<organism evidence="1 2">
    <name type="scientific">Rasamsonia emersonii (strain ATCC 16479 / CBS 393.64 / IMI 116815)</name>
    <dbReference type="NCBI Taxonomy" id="1408163"/>
    <lineage>
        <taxon>Eukaryota</taxon>
        <taxon>Fungi</taxon>
        <taxon>Dikarya</taxon>
        <taxon>Ascomycota</taxon>
        <taxon>Pezizomycotina</taxon>
        <taxon>Eurotiomycetes</taxon>
        <taxon>Eurotiomycetidae</taxon>
        <taxon>Eurotiales</taxon>
        <taxon>Trichocomaceae</taxon>
        <taxon>Rasamsonia</taxon>
    </lineage>
</organism>
<dbReference type="GeneID" id="25314843"/>
<dbReference type="Proteomes" id="UP000053958">
    <property type="component" value="Unassembled WGS sequence"/>
</dbReference>
<evidence type="ECO:0000313" key="2">
    <source>
        <dbReference type="Proteomes" id="UP000053958"/>
    </source>
</evidence>
<dbReference type="RefSeq" id="XP_013330038.1">
    <property type="nucleotide sequence ID" value="XM_013474584.1"/>
</dbReference>
<comment type="caution">
    <text evidence="1">The sequence shown here is derived from an EMBL/GenBank/DDBJ whole genome shotgun (WGS) entry which is preliminary data.</text>
</comment>
<accession>A0A0F4Z004</accession>
<keyword evidence="2" id="KW-1185">Reference proteome</keyword>
<evidence type="ECO:0000313" key="1">
    <source>
        <dbReference type="EMBL" id="KKA23426.1"/>
    </source>
</evidence>
<sequence>MTSSMYHSPDWKMGKREKRNLGEECQLFPPYPIGQEARSPSSELCLHKLWKPPPTWMDPYGALRAACCHPHLLAKSQSFSVLAWFPFPRDDSGS</sequence>
<gene>
    <name evidence="1" type="ORF">T310_2492</name>
</gene>
<name>A0A0F4Z004_RASE3</name>
<dbReference type="AlphaFoldDB" id="A0A0F4Z004"/>